<dbReference type="RefSeq" id="WP_135986605.1">
    <property type="nucleotide sequence ID" value="NZ_JAASQM010000001.1"/>
</dbReference>
<protein>
    <submittedName>
        <fullName evidence="1">Uncharacterized protein</fullName>
    </submittedName>
</protein>
<evidence type="ECO:0000313" key="2">
    <source>
        <dbReference type="Proteomes" id="UP000309848"/>
    </source>
</evidence>
<dbReference type="EMBL" id="SRXU01000007">
    <property type="protein sequence ID" value="TGX40051.1"/>
    <property type="molecule type" value="Genomic_DNA"/>
</dbReference>
<gene>
    <name evidence="1" type="ORF">E5A74_15880</name>
</gene>
<keyword evidence="2" id="KW-1185">Reference proteome</keyword>
<name>A0A4S1WAV0_9SPHN</name>
<proteinExistence type="predicted"/>
<dbReference type="Proteomes" id="UP000309848">
    <property type="component" value="Unassembled WGS sequence"/>
</dbReference>
<dbReference type="OrthoDB" id="8482143at2"/>
<sequence>MRFWILAGAVALGGCGGEMIPEARPAAYVPVPAAAPTSAPASVVAVKGQTAPRLIAQFGQPALDATEGPARKLQFAGPICVLDTYLYPAGNGRGEPVVTWLDTRQRDGGPIDQASCLAALAARSPAGR</sequence>
<reference evidence="1 2" key="1">
    <citation type="submission" date="2019-04" db="EMBL/GenBank/DDBJ databases">
        <title>Sphingomonas psychrotolerans sp. nov., isolated from soil in the Tianshan Mountains, Xinjiang, China.</title>
        <authorList>
            <person name="Luo Y."/>
            <person name="Sheng H."/>
        </authorList>
    </citation>
    <scope>NUCLEOTIDE SEQUENCE [LARGE SCALE GENOMIC DNA]</scope>
    <source>
        <strain evidence="1 2">KIS18-15</strain>
    </source>
</reference>
<evidence type="ECO:0000313" key="1">
    <source>
        <dbReference type="EMBL" id="TGX40051.1"/>
    </source>
</evidence>
<dbReference type="PROSITE" id="PS51257">
    <property type="entry name" value="PROKAR_LIPOPROTEIN"/>
    <property type="match status" value="1"/>
</dbReference>
<comment type="caution">
    <text evidence="1">The sequence shown here is derived from an EMBL/GenBank/DDBJ whole genome shotgun (WGS) entry which is preliminary data.</text>
</comment>
<organism evidence="1 2">
    <name type="scientific">Sphingomonas naasensis</name>
    <dbReference type="NCBI Taxonomy" id="1344951"/>
    <lineage>
        <taxon>Bacteria</taxon>
        <taxon>Pseudomonadati</taxon>
        <taxon>Pseudomonadota</taxon>
        <taxon>Alphaproteobacteria</taxon>
        <taxon>Sphingomonadales</taxon>
        <taxon>Sphingomonadaceae</taxon>
        <taxon>Sphingomonas</taxon>
    </lineage>
</organism>
<accession>A0A4S1WAV0</accession>
<dbReference type="AlphaFoldDB" id="A0A4S1WAV0"/>